<feature type="region of interest" description="Disordered" evidence="2">
    <location>
        <begin position="225"/>
        <end position="252"/>
    </location>
</feature>
<evidence type="ECO:0000259" key="3">
    <source>
        <dbReference type="Pfam" id="PF05225"/>
    </source>
</evidence>
<evidence type="ECO:0000256" key="2">
    <source>
        <dbReference type="SAM" id="MobiDB-lite"/>
    </source>
</evidence>
<evidence type="ECO:0000313" key="5">
    <source>
        <dbReference type="Proteomes" id="UP001258017"/>
    </source>
</evidence>
<dbReference type="InterPro" id="IPR009057">
    <property type="entry name" value="Homeodomain-like_sf"/>
</dbReference>
<evidence type="ECO:0000256" key="1">
    <source>
        <dbReference type="ARBA" id="ARBA00004123"/>
    </source>
</evidence>
<reference evidence="4" key="2">
    <citation type="journal article" date="2023" name="Commun. Biol.">
        <title>Intrasexual cuticular hydrocarbon dimorphism in a wasp sheds light on hydrocarbon biosynthesis genes in Hymenoptera.</title>
        <authorList>
            <person name="Moris V.C."/>
            <person name="Podsiadlowski L."/>
            <person name="Martin S."/>
            <person name="Oeyen J.P."/>
            <person name="Donath A."/>
            <person name="Petersen M."/>
            <person name="Wilbrandt J."/>
            <person name="Misof B."/>
            <person name="Liedtke D."/>
            <person name="Thamm M."/>
            <person name="Scheiner R."/>
            <person name="Schmitt T."/>
            <person name="Niehuis O."/>
        </authorList>
    </citation>
    <scope>NUCLEOTIDE SEQUENCE</scope>
    <source>
        <strain evidence="4">GBR_01_08_01A</strain>
    </source>
</reference>
<dbReference type="AlphaFoldDB" id="A0AAD9R973"/>
<keyword evidence="5" id="KW-1185">Reference proteome</keyword>
<protein>
    <recommendedName>
        <fullName evidence="3">HTH psq-type domain-containing protein</fullName>
    </recommendedName>
</protein>
<comment type="caution">
    <text evidence="4">The sequence shown here is derived from an EMBL/GenBank/DDBJ whole genome shotgun (WGS) entry which is preliminary data.</text>
</comment>
<name>A0AAD9R973_9HYME</name>
<comment type="subcellular location">
    <subcellularLocation>
        <location evidence="1">Nucleus</location>
    </subcellularLocation>
</comment>
<dbReference type="GO" id="GO:0005634">
    <property type="term" value="C:nucleus"/>
    <property type="evidence" value="ECO:0007669"/>
    <property type="project" value="UniProtKB-SubCell"/>
</dbReference>
<sequence>MPRNYKRTTNRQSWSEESMKNAILDVIGGKSGYRVASRTFSVPQSTLEDRVKKYRKNNNVEDASKKGLGRFKTVFTAEQESLMCQHIKDLEAQLFGLIYRDFRHLAFQMAKKNGIDHNFNKDTELAGMDWLYGCLRRHPELSLHLPEPTSVAVQLQSAQASPINPQPITPKQTAINTQLSTSPQSASSCLAFSPADILPKPHVARKTTSNPRLGKSAVITSSPYKSELEENNAKKQIKKKVPKPSGDISNPKKKKISDDMCIYCTEIYDNTKRSDAWVQCLQFSVRAEQRELRKIISSDGAHSMRVSKRTNERVNCDENMEIGES</sequence>
<dbReference type="GO" id="GO:0003677">
    <property type="term" value="F:DNA binding"/>
    <property type="evidence" value="ECO:0007669"/>
    <property type="project" value="InterPro"/>
</dbReference>
<dbReference type="InterPro" id="IPR007889">
    <property type="entry name" value="HTH_Psq"/>
</dbReference>
<proteinExistence type="predicted"/>
<dbReference type="Pfam" id="PF05225">
    <property type="entry name" value="HTH_psq"/>
    <property type="match status" value="1"/>
</dbReference>
<evidence type="ECO:0000313" key="4">
    <source>
        <dbReference type="EMBL" id="KAK2575400.1"/>
    </source>
</evidence>
<feature type="domain" description="HTH psq-type" evidence="3">
    <location>
        <begin position="15"/>
        <end position="53"/>
    </location>
</feature>
<dbReference type="EMBL" id="JAIFRP010004416">
    <property type="protein sequence ID" value="KAK2575400.1"/>
    <property type="molecule type" value="Genomic_DNA"/>
</dbReference>
<accession>A0AAD9R973</accession>
<dbReference type="Proteomes" id="UP001258017">
    <property type="component" value="Unassembled WGS sequence"/>
</dbReference>
<reference evidence="4" key="1">
    <citation type="submission" date="2021-08" db="EMBL/GenBank/DDBJ databases">
        <authorList>
            <person name="Misof B."/>
            <person name="Oliver O."/>
            <person name="Podsiadlowski L."/>
            <person name="Donath A."/>
            <person name="Peters R."/>
            <person name="Mayer C."/>
            <person name="Rust J."/>
            <person name="Gunkel S."/>
            <person name="Lesny P."/>
            <person name="Martin S."/>
            <person name="Oeyen J.P."/>
            <person name="Petersen M."/>
            <person name="Panagiotis P."/>
            <person name="Wilbrandt J."/>
            <person name="Tanja T."/>
        </authorList>
    </citation>
    <scope>NUCLEOTIDE SEQUENCE</scope>
    <source>
        <strain evidence="4">GBR_01_08_01A</strain>
        <tissue evidence="4">Thorax + abdomen</tissue>
    </source>
</reference>
<dbReference type="Gene3D" id="1.10.10.60">
    <property type="entry name" value="Homeodomain-like"/>
    <property type="match status" value="1"/>
</dbReference>
<dbReference type="SUPFAM" id="SSF46689">
    <property type="entry name" value="Homeodomain-like"/>
    <property type="match status" value="1"/>
</dbReference>
<gene>
    <name evidence="4" type="ORF">KPH14_008316</name>
</gene>
<organism evidence="4 5">
    <name type="scientific">Odynerus spinipes</name>
    <dbReference type="NCBI Taxonomy" id="1348599"/>
    <lineage>
        <taxon>Eukaryota</taxon>
        <taxon>Metazoa</taxon>
        <taxon>Ecdysozoa</taxon>
        <taxon>Arthropoda</taxon>
        <taxon>Hexapoda</taxon>
        <taxon>Insecta</taxon>
        <taxon>Pterygota</taxon>
        <taxon>Neoptera</taxon>
        <taxon>Endopterygota</taxon>
        <taxon>Hymenoptera</taxon>
        <taxon>Apocrita</taxon>
        <taxon>Aculeata</taxon>
        <taxon>Vespoidea</taxon>
        <taxon>Vespidae</taxon>
        <taxon>Eumeninae</taxon>
        <taxon>Odynerus</taxon>
    </lineage>
</organism>